<protein>
    <recommendedName>
        <fullName evidence="5">Transmembrane protein</fullName>
    </recommendedName>
</protein>
<dbReference type="EMBL" id="PDLM01000003">
    <property type="protein sequence ID" value="RDW81959.1"/>
    <property type="molecule type" value="Genomic_DNA"/>
</dbReference>
<feature type="transmembrane region" description="Helical" evidence="2">
    <location>
        <begin position="225"/>
        <end position="245"/>
    </location>
</feature>
<organism evidence="3 4">
    <name type="scientific">Coleophoma cylindrospora</name>
    <dbReference type="NCBI Taxonomy" id="1849047"/>
    <lineage>
        <taxon>Eukaryota</taxon>
        <taxon>Fungi</taxon>
        <taxon>Dikarya</taxon>
        <taxon>Ascomycota</taxon>
        <taxon>Pezizomycotina</taxon>
        <taxon>Leotiomycetes</taxon>
        <taxon>Helotiales</taxon>
        <taxon>Dermateaceae</taxon>
        <taxon>Coleophoma</taxon>
    </lineage>
</organism>
<sequence length="390" mass="43782">MPTARQESRRRPPLTQNSTRMEGMRVGLQQLFTGRSTVGPDTQREARDEEEVLSPKTPVLTFRAHELPSTRIQIPGLSRSGSRASNHSWRSSNRLSGASERSYRVSEDLDPISTRPITPESLQRSVSEHQQPEPVYNFVHPRDHSRFVSVDPAEAELAELAQAGRRRRRRKTRTKTRSRTCGPKIQNRKIRAKMLNCIVSGVFLALMLTIYLALTLSNRAESQEFHVLLILVILITTIFFCHALIRLCMMLANPPDDNDDRLMGVPAMVGPGGFAEPAEPIRVALARDEEAAGIESDATKVPPPAYGLWRESVRVDPNRIFWQRNNEARTTVEEEARSPTTIHRPPSYMSDNGIDYVIDAAPRSIAPTTEVPLAPHPSEVDRWPGPGRVV</sequence>
<feature type="transmembrane region" description="Helical" evidence="2">
    <location>
        <begin position="194"/>
        <end position="213"/>
    </location>
</feature>
<feature type="region of interest" description="Disordered" evidence="1">
    <location>
        <begin position="1"/>
        <end position="53"/>
    </location>
</feature>
<evidence type="ECO:0008006" key="5">
    <source>
        <dbReference type="Google" id="ProtNLM"/>
    </source>
</evidence>
<feature type="region of interest" description="Disordered" evidence="1">
    <location>
        <begin position="368"/>
        <end position="390"/>
    </location>
</feature>
<evidence type="ECO:0000256" key="2">
    <source>
        <dbReference type="SAM" id="Phobius"/>
    </source>
</evidence>
<feature type="compositionally biased region" description="Basic and acidic residues" evidence="1">
    <location>
        <begin position="1"/>
        <end position="10"/>
    </location>
</feature>
<comment type="caution">
    <text evidence="3">The sequence shown here is derived from an EMBL/GenBank/DDBJ whole genome shotgun (WGS) entry which is preliminary data.</text>
</comment>
<feature type="region of interest" description="Disordered" evidence="1">
    <location>
        <begin position="65"/>
        <end position="131"/>
    </location>
</feature>
<evidence type="ECO:0000256" key="1">
    <source>
        <dbReference type="SAM" id="MobiDB-lite"/>
    </source>
</evidence>
<accession>A0A3D8S6N7</accession>
<reference evidence="3 4" key="1">
    <citation type="journal article" date="2018" name="IMA Fungus">
        <title>IMA Genome-F 9: Draft genome sequence of Annulohypoxylon stygium, Aspergillus mulundensis, Berkeleyomyces basicola (syn. Thielaviopsis basicola), Ceratocystis smalleyi, two Cercospora beticola strains, Coleophoma cylindrospora, Fusarium fracticaudum, Phialophora cf. hyalina, and Morchella septimelata.</title>
        <authorList>
            <person name="Wingfield B.D."/>
            <person name="Bills G.F."/>
            <person name="Dong Y."/>
            <person name="Huang W."/>
            <person name="Nel W.J."/>
            <person name="Swalarsk-Parry B.S."/>
            <person name="Vaghefi N."/>
            <person name="Wilken P.M."/>
            <person name="An Z."/>
            <person name="de Beer Z.W."/>
            <person name="De Vos L."/>
            <person name="Chen L."/>
            <person name="Duong T.A."/>
            <person name="Gao Y."/>
            <person name="Hammerbacher A."/>
            <person name="Kikkert J.R."/>
            <person name="Li Y."/>
            <person name="Li H."/>
            <person name="Li K."/>
            <person name="Li Q."/>
            <person name="Liu X."/>
            <person name="Ma X."/>
            <person name="Naidoo K."/>
            <person name="Pethybridge S.J."/>
            <person name="Sun J."/>
            <person name="Steenkamp E.T."/>
            <person name="van der Nest M.A."/>
            <person name="van Wyk S."/>
            <person name="Wingfield M.J."/>
            <person name="Xiong C."/>
            <person name="Yue Q."/>
            <person name="Zhang X."/>
        </authorList>
    </citation>
    <scope>NUCLEOTIDE SEQUENCE [LARGE SCALE GENOMIC DNA]</scope>
    <source>
        <strain evidence="3 4">BP6252</strain>
    </source>
</reference>
<evidence type="ECO:0000313" key="4">
    <source>
        <dbReference type="Proteomes" id="UP000256645"/>
    </source>
</evidence>
<dbReference type="AlphaFoldDB" id="A0A3D8S6N7"/>
<keyword evidence="2" id="KW-0472">Membrane</keyword>
<proteinExistence type="predicted"/>
<dbReference type="OrthoDB" id="5417811at2759"/>
<dbReference type="Proteomes" id="UP000256645">
    <property type="component" value="Unassembled WGS sequence"/>
</dbReference>
<keyword evidence="4" id="KW-1185">Reference proteome</keyword>
<evidence type="ECO:0000313" key="3">
    <source>
        <dbReference type="EMBL" id="RDW81959.1"/>
    </source>
</evidence>
<name>A0A3D8S6N7_9HELO</name>
<feature type="compositionally biased region" description="Polar residues" evidence="1">
    <location>
        <begin position="30"/>
        <end position="40"/>
    </location>
</feature>
<keyword evidence="2" id="KW-0812">Transmembrane</keyword>
<gene>
    <name evidence="3" type="ORF">BP6252_03071</name>
</gene>
<feature type="compositionally biased region" description="Polar residues" evidence="1">
    <location>
        <begin position="79"/>
        <end position="96"/>
    </location>
</feature>
<keyword evidence="2" id="KW-1133">Transmembrane helix</keyword>